<dbReference type="Proteomes" id="UP000255529">
    <property type="component" value="Unassembled WGS sequence"/>
</dbReference>
<name>A0A380B5H3_9GAMM</name>
<dbReference type="EMBL" id="UGYN01000002">
    <property type="protein sequence ID" value="SUI92917.1"/>
    <property type="molecule type" value="Genomic_DNA"/>
</dbReference>
<evidence type="ECO:0000313" key="2">
    <source>
        <dbReference type="Proteomes" id="UP000255529"/>
    </source>
</evidence>
<gene>
    <name evidence="1" type="ORF">NCTC11544_05665</name>
</gene>
<organism evidence="1 2">
    <name type="scientific">Serratia quinivorans</name>
    <dbReference type="NCBI Taxonomy" id="137545"/>
    <lineage>
        <taxon>Bacteria</taxon>
        <taxon>Pseudomonadati</taxon>
        <taxon>Pseudomonadota</taxon>
        <taxon>Gammaproteobacteria</taxon>
        <taxon>Enterobacterales</taxon>
        <taxon>Yersiniaceae</taxon>
        <taxon>Serratia</taxon>
    </lineage>
</organism>
<reference evidence="1 2" key="1">
    <citation type="submission" date="2018-06" db="EMBL/GenBank/DDBJ databases">
        <authorList>
            <consortium name="Pathogen Informatics"/>
            <person name="Doyle S."/>
        </authorList>
    </citation>
    <scope>NUCLEOTIDE SEQUENCE [LARGE SCALE GENOMIC DNA]</scope>
    <source>
        <strain evidence="1 2">NCTC11544</strain>
    </source>
</reference>
<protein>
    <submittedName>
        <fullName evidence="1">Uncharacterized protein</fullName>
    </submittedName>
</protein>
<proteinExistence type="predicted"/>
<accession>A0A380B5H3</accession>
<dbReference type="AlphaFoldDB" id="A0A380B5H3"/>
<sequence>MLIIFVCDCTRSFLRNCNNLSLQSAQAPLAFVPGADCVVSGVPRILKPLFKFLKTENAG</sequence>
<evidence type="ECO:0000313" key="1">
    <source>
        <dbReference type="EMBL" id="SUI92917.1"/>
    </source>
</evidence>